<reference evidence="4" key="2">
    <citation type="submission" date="2015-01" db="EMBL/GenBank/DDBJ databases">
        <title>Evolutionary Origins and Diversification of the Mycorrhizal Mutualists.</title>
        <authorList>
            <consortium name="DOE Joint Genome Institute"/>
            <consortium name="Mycorrhizal Genomics Consortium"/>
            <person name="Kohler A."/>
            <person name="Kuo A."/>
            <person name="Nagy L.G."/>
            <person name="Floudas D."/>
            <person name="Copeland A."/>
            <person name="Barry K.W."/>
            <person name="Cichocki N."/>
            <person name="Veneault-Fourrey C."/>
            <person name="LaButti K."/>
            <person name="Lindquist E.A."/>
            <person name="Lipzen A."/>
            <person name="Lundell T."/>
            <person name="Morin E."/>
            <person name="Murat C."/>
            <person name="Riley R."/>
            <person name="Ohm R."/>
            <person name="Sun H."/>
            <person name="Tunlid A."/>
            <person name="Henrissat B."/>
            <person name="Grigoriev I.V."/>
            <person name="Hibbett D.S."/>
            <person name="Martin F."/>
        </authorList>
    </citation>
    <scope>NUCLEOTIDE SEQUENCE [LARGE SCALE GENOMIC DNA]</scope>
    <source>
        <strain evidence="4">LaAM-08-1</strain>
    </source>
</reference>
<accession>A0A0C9X9T0</accession>
<dbReference type="Pfam" id="PF20152">
    <property type="entry name" value="DUF6534"/>
    <property type="match status" value="1"/>
</dbReference>
<evidence type="ECO:0000313" key="3">
    <source>
        <dbReference type="EMBL" id="KIJ98203.1"/>
    </source>
</evidence>
<evidence type="ECO:0000313" key="4">
    <source>
        <dbReference type="Proteomes" id="UP000054477"/>
    </source>
</evidence>
<feature type="domain" description="DUF6534" evidence="2">
    <location>
        <begin position="175"/>
        <end position="264"/>
    </location>
</feature>
<keyword evidence="1" id="KW-0812">Transmembrane</keyword>
<dbReference type="InterPro" id="IPR045339">
    <property type="entry name" value="DUF6534"/>
</dbReference>
<dbReference type="AlphaFoldDB" id="A0A0C9X9T0"/>
<gene>
    <name evidence="3" type="ORF">K443DRAFT_680923</name>
</gene>
<keyword evidence="1" id="KW-1133">Transmembrane helix</keyword>
<feature type="transmembrane region" description="Helical" evidence="1">
    <location>
        <begin position="242"/>
        <end position="260"/>
    </location>
</feature>
<organism evidence="3 4">
    <name type="scientific">Laccaria amethystina LaAM-08-1</name>
    <dbReference type="NCBI Taxonomy" id="1095629"/>
    <lineage>
        <taxon>Eukaryota</taxon>
        <taxon>Fungi</taxon>
        <taxon>Dikarya</taxon>
        <taxon>Basidiomycota</taxon>
        <taxon>Agaricomycotina</taxon>
        <taxon>Agaricomycetes</taxon>
        <taxon>Agaricomycetidae</taxon>
        <taxon>Agaricales</taxon>
        <taxon>Agaricineae</taxon>
        <taxon>Hydnangiaceae</taxon>
        <taxon>Laccaria</taxon>
    </lineage>
</organism>
<feature type="transmembrane region" description="Helical" evidence="1">
    <location>
        <begin position="89"/>
        <end position="111"/>
    </location>
</feature>
<evidence type="ECO:0000256" key="1">
    <source>
        <dbReference type="SAM" id="Phobius"/>
    </source>
</evidence>
<dbReference type="OrthoDB" id="3049086at2759"/>
<name>A0A0C9X9T0_9AGAR</name>
<feature type="transmembrane region" description="Helical" evidence="1">
    <location>
        <begin position="12"/>
        <end position="36"/>
    </location>
</feature>
<proteinExistence type="predicted"/>
<feature type="transmembrane region" description="Helical" evidence="1">
    <location>
        <begin position="206"/>
        <end position="230"/>
    </location>
</feature>
<reference evidence="3 4" key="1">
    <citation type="submission" date="2014-04" db="EMBL/GenBank/DDBJ databases">
        <authorList>
            <consortium name="DOE Joint Genome Institute"/>
            <person name="Kuo A."/>
            <person name="Kohler A."/>
            <person name="Nagy L.G."/>
            <person name="Floudas D."/>
            <person name="Copeland A."/>
            <person name="Barry K.W."/>
            <person name="Cichocki N."/>
            <person name="Veneault-Fourrey C."/>
            <person name="LaButti K."/>
            <person name="Lindquist E.A."/>
            <person name="Lipzen A."/>
            <person name="Lundell T."/>
            <person name="Morin E."/>
            <person name="Murat C."/>
            <person name="Sun H."/>
            <person name="Tunlid A."/>
            <person name="Henrissat B."/>
            <person name="Grigoriev I.V."/>
            <person name="Hibbett D.S."/>
            <person name="Martin F."/>
            <person name="Nordberg H.P."/>
            <person name="Cantor M.N."/>
            <person name="Hua S.X."/>
        </authorList>
    </citation>
    <scope>NUCLEOTIDE SEQUENCE [LARGE SCALE GENOMIC DNA]</scope>
    <source>
        <strain evidence="3 4">LaAM-08-1</strain>
    </source>
</reference>
<evidence type="ECO:0000259" key="2">
    <source>
        <dbReference type="Pfam" id="PF20152"/>
    </source>
</evidence>
<keyword evidence="4" id="KW-1185">Reference proteome</keyword>
<keyword evidence="1" id="KW-0472">Membrane</keyword>
<sequence length="293" mass="32769">MSSHAASNTELAAPLFGGMIANAMYGALICQTAWYFKTFPKDPTYTKVLIVLLCISETAGLVLDTRSLWYYFIQRGIGVDVQTLISCNYWSAAAFFIPTEFTCFLAEILFIKRMWSLADKKNYILATVVLVPFLIGWGFTINFLQAILRHLCYPQRKATNFSLYMSFGMRVCSSGVVTGTMCFLLYRHASPLYSSSMFQTQQLIRVVKSLVVGSLSTGLLMWCTAISFMITDVVLSDSPIPLGIYNVRGSFFANAVLVSLNHRTRYRRLLTETIALRSSVVFPSTLNAPSRAT</sequence>
<protein>
    <submittedName>
        <fullName evidence="3">Unplaced genomic scaffold K443scaffold_139, whole genome shotgun sequence</fullName>
    </submittedName>
</protein>
<feature type="transmembrane region" description="Helical" evidence="1">
    <location>
        <begin position="167"/>
        <end position="186"/>
    </location>
</feature>
<dbReference type="HOGENOM" id="CLU_061219_0_0_1"/>
<dbReference type="EMBL" id="KN838674">
    <property type="protein sequence ID" value="KIJ98203.1"/>
    <property type="molecule type" value="Genomic_DNA"/>
</dbReference>
<dbReference type="Proteomes" id="UP000054477">
    <property type="component" value="Unassembled WGS sequence"/>
</dbReference>
<feature type="transmembrane region" description="Helical" evidence="1">
    <location>
        <begin position="123"/>
        <end position="147"/>
    </location>
</feature>